<gene>
    <name evidence="1" type="ORF">K4L44_01700</name>
</gene>
<proteinExistence type="predicted"/>
<sequence length="275" mass="31814">MRRRETAILLLLILLSPLAKAQKQGINQCDKNGLKTGEWIAKRENGSIKYKGYFTQGHPVGKLYRYYPDGKTKAILDFSITGDTTQAFFIYPNGKKAAQGEYIKKKKNGTWRTFATSGQVISVLNFKDNQLDGTAKTFYENGNLKTMSIWRDDNLNGNKFEYYKEGALLSRSQYKNGIEFGIHRMLYRDGKVRFEGSVEQGLKQGPWRYYKTNGELQCELRYKDDKLLNPETLEGISQDIIPTKEESKNKALDPNDFKYNPMEYIQSIRKTQNRF</sequence>
<dbReference type="EMBL" id="CP081303">
    <property type="protein sequence ID" value="QZE14609.1"/>
    <property type="molecule type" value="Genomic_DNA"/>
</dbReference>
<dbReference type="Proteomes" id="UP000826212">
    <property type="component" value="Chromosome"/>
</dbReference>
<protein>
    <submittedName>
        <fullName evidence="1">Toxin-antitoxin system YwqK family antitoxin</fullName>
    </submittedName>
</protein>
<accession>A0AC61NG42</accession>
<keyword evidence="2" id="KW-1185">Reference proteome</keyword>
<evidence type="ECO:0000313" key="1">
    <source>
        <dbReference type="EMBL" id="QZE14609.1"/>
    </source>
</evidence>
<name>A0AC61NG42_9BACT</name>
<reference evidence="1" key="1">
    <citation type="submission" date="2021-08" db="EMBL/GenBank/DDBJ databases">
        <title>Novel anaerobic bacterium isolated from sea squirt in East Sea, Republic of Korea.</title>
        <authorList>
            <person name="Nguyen T.H."/>
            <person name="Li Z."/>
            <person name="Lee Y.-J."/>
            <person name="Ko J."/>
            <person name="Kim S.-G."/>
        </authorList>
    </citation>
    <scope>NUCLEOTIDE SEQUENCE</scope>
    <source>
        <strain evidence="1">KCTC 25031</strain>
    </source>
</reference>
<evidence type="ECO:0000313" key="2">
    <source>
        <dbReference type="Proteomes" id="UP000826212"/>
    </source>
</evidence>
<organism evidence="1 2">
    <name type="scientific">Halosquirtibacter laminarini</name>
    <dbReference type="NCBI Taxonomy" id="3374600"/>
    <lineage>
        <taxon>Bacteria</taxon>
        <taxon>Pseudomonadati</taxon>
        <taxon>Bacteroidota</taxon>
        <taxon>Bacteroidia</taxon>
        <taxon>Marinilabiliales</taxon>
        <taxon>Prolixibacteraceae</taxon>
        <taxon>Halosquirtibacter</taxon>
    </lineage>
</organism>